<evidence type="ECO:0000313" key="2">
    <source>
        <dbReference type="Proteomes" id="UP001230649"/>
    </source>
</evidence>
<keyword evidence="2" id="KW-1185">Reference proteome</keyword>
<organism evidence="1 2">
    <name type="scientific">Naganishia adeliensis</name>
    <dbReference type="NCBI Taxonomy" id="92952"/>
    <lineage>
        <taxon>Eukaryota</taxon>
        <taxon>Fungi</taxon>
        <taxon>Dikarya</taxon>
        <taxon>Basidiomycota</taxon>
        <taxon>Agaricomycotina</taxon>
        <taxon>Tremellomycetes</taxon>
        <taxon>Filobasidiales</taxon>
        <taxon>Filobasidiaceae</taxon>
        <taxon>Naganishia</taxon>
    </lineage>
</organism>
<sequence>MVNAQSSAAGPISLLQDSDPEIQSYAIEELDKVVGMYWAEISDHVVEIEALSEPSSHLSPESRNLASLLCSKIYFYLGAINDAVNAALDAGDAFTRDSNASTGEYKETIIAKCLDRCIDDRSNAIVTDPRLTSIVSQVMHAGSTEPGKLRAGLALSLRDFDALEEAVRDARKRGNGDDLVRYVLAETTGGANGNESMDVEFVNSLMRKLLELFEQSSPPDYTSIAQIWLRLNEPALAASTLSKLVTEGAKDNDKLLEAYQIGFDLADTATQEFLGKVIDALPKTEEQEKESEPTALHALKEILSGEKSIRLYLEFLSKNNHSDLLLLKNIKDALEARASIFHSAVTFANAFAHSGTTSDQFLRDNLEWLGRASNWSMFSATAALGVIHKGSLAKGMAVLGPYLPPDHGESAPHSSPYSEGGSLYALGLIHAGHGREVKDYLKGKLRSSTDETRQHGAALGLGVACMATRDEELYEALRDTLFQDSSVAGEASGYAMGLVMLGSGSQTALDEMIQYAHETQHEKIIRGLAIGIAFLMYGRAEQADSVIDQLLADKDAILRYGGMYTIGLAYAGTANNQATRKLLQVAVSDANDDVRRAAVTCLGFVLFRNHTQVPRVVQLLSLSYNPHVRQGATLALGISCAGTGLSEAIDLLEPMMKDPIDFVRQGAFIALSMICIQQNKTQTPKVDSIRKALQTVVTDKHEDSLAKFGAAISQGIIDAGGRNVTISMQSKAGTPHMNAIVGMALFTQFWYWFPLAHCLSLSFQPTAIIGLDASLKMPKFDFISHAKPSVFAYPAPYTPPVKETVEKVKTAVLSTTARANARAKTREKEKGSDAMETDDKHDDAEKSKSEEKKDDKDGQGKKNEPSFETLSNLIRVTPAQLRHIEFPASGRYQPVRQVGSKSSSAIEASRAARSSATQQHVQGGGIIMMRDTKPSEEAEYIELTSKLDRTPPAAVVTEAAAAAPEQPSAGTEGMDVDANEEEAPVPPAFEYPFGQEGA</sequence>
<reference evidence="1" key="1">
    <citation type="submission" date="2023-04" db="EMBL/GenBank/DDBJ databases">
        <title>Draft Genome sequencing of Naganishia species isolated from polar environments using Oxford Nanopore Technology.</title>
        <authorList>
            <person name="Leo P."/>
            <person name="Venkateswaran K."/>
        </authorList>
    </citation>
    <scope>NUCLEOTIDE SEQUENCE</scope>
    <source>
        <strain evidence="1">MNA-CCFEE 5262</strain>
    </source>
</reference>
<name>A0ACC2WT88_9TREE</name>
<protein>
    <submittedName>
        <fullName evidence="1">Uncharacterized protein</fullName>
    </submittedName>
</protein>
<evidence type="ECO:0000313" key="1">
    <source>
        <dbReference type="EMBL" id="KAJ9113747.1"/>
    </source>
</evidence>
<dbReference type="EMBL" id="JASBWS010000011">
    <property type="protein sequence ID" value="KAJ9113747.1"/>
    <property type="molecule type" value="Genomic_DNA"/>
</dbReference>
<gene>
    <name evidence="1" type="ORF">QFC20_001772</name>
</gene>
<comment type="caution">
    <text evidence="1">The sequence shown here is derived from an EMBL/GenBank/DDBJ whole genome shotgun (WGS) entry which is preliminary data.</text>
</comment>
<proteinExistence type="predicted"/>
<dbReference type="Proteomes" id="UP001230649">
    <property type="component" value="Unassembled WGS sequence"/>
</dbReference>
<accession>A0ACC2WT88</accession>